<dbReference type="PANTHER" id="PTHR35176:SF11">
    <property type="entry name" value="PYRIDOXAMINE 5'-PHOSPHATE OXIDASE FAMILY PROTEIN"/>
    <property type="match status" value="1"/>
</dbReference>
<evidence type="ECO:0000313" key="3">
    <source>
        <dbReference type="EMBL" id="GGK36908.1"/>
    </source>
</evidence>
<sequence length="127" mass="13950">MTDLGALADANYVQLTTFRKDGTPVATPVWAVARDGKLFVWTEAESWKVKRIRRNPAVTLQPCNARGALTEGTTAVPGTARILDSAETETVRKALQRKYWLLGPLLILASRIRRGKDGTTGIEITLD</sequence>
<evidence type="ECO:0000313" key="4">
    <source>
        <dbReference type="Proteomes" id="UP000612956"/>
    </source>
</evidence>
<dbReference type="RefSeq" id="WP_188827118.1">
    <property type="nucleotide sequence ID" value="NZ_BMMW01000001.1"/>
</dbReference>
<protein>
    <recommendedName>
        <fullName evidence="2">Pyridoxamine 5'-phosphate oxidase N-terminal domain-containing protein</fullName>
    </recommendedName>
</protein>
<evidence type="ECO:0000256" key="1">
    <source>
        <dbReference type="ARBA" id="ARBA00023002"/>
    </source>
</evidence>
<reference evidence="3" key="1">
    <citation type="journal article" date="2014" name="Int. J. Syst. Evol. Microbiol.">
        <title>Complete genome sequence of Corynebacterium casei LMG S-19264T (=DSM 44701T), isolated from a smear-ripened cheese.</title>
        <authorList>
            <consortium name="US DOE Joint Genome Institute (JGI-PGF)"/>
            <person name="Walter F."/>
            <person name="Albersmeier A."/>
            <person name="Kalinowski J."/>
            <person name="Ruckert C."/>
        </authorList>
    </citation>
    <scope>NUCLEOTIDE SEQUENCE</scope>
    <source>
        <strain evidence="3">CGMCC 4.7278</strain>
    </source>
</reference>
<evidence type="ECO:0000259" key="2">
    <source>
        <dbReference type="Pfam" id="PF01243"/>
    </source>
</evidence>
<proteinExistence type="predicted"/>
<dbReference type="Pfam" id="PF01243">
    <property type="entry name" value="PNPOx_N"/>
    <property type="match status" value="1"/>
</dbReference>
<dbReference type="InterPro" id="IPR019965">
    <property type="entry name" value="PPOX_F420-dep_Rv2061_put"/>
</dbReference>
<dbReference type="AlphaFoldDB" id="A0A917Q8V6"/>
<reference evidence="3" key="2">
    <citation type="submission" date="2020-09" db="EMBL/GenBank/DDBJ databases">
        <authorList>
            <person name="Sun Q."/>
            <person name="Zhou Y."/>
        </authorList>
    </citation>
    <scope>NUCLEOTIDE SEQUENCE</scope>
    <source>
        <strain evidence="3">CGMCC 4.7278</strain>
    </source>
</reference>
<dbReference type="SUPFAM" id="SSF50475">
    <property type="entry name" value="FMN-binding split barrel"/>
    <property type="match status" value="1"/>
</dbReference>
<organism evidence="3 4">
    <name type="scientific">Nocardia camponoti</name>
    <dbReference type="NCBI Taxonomy" id="1616106"/>
    <lineage>
        <taxon>Bacteria</taxon>
        <taxon>Bacillati</taxon>
        <taxon>Actinomycetota</taxon>
        <taxon>Actinomycetes</taxon>
        <taxon>Mycobacteriales</taxon>
        <taxon>Nocardiaceae</taxon>
        <taxon>Nocardia</taxon>
    </lineage>
</organism>
<feature type="domain" description="Pyridoxamine 5'-phosphate oxidase N-terminal" evidence="2">
    <location>
        <begin position="7"/>
        <end position="99"/>
    </location>
</feature>
<dbReference type="GO" id="GO:0005829">
    <property type="term" value="C:cytosol"/>
    <property type="evidence" value="ECO:0007669"/>
    <property type="project" value="TreeGrafter"/>
</dbReference>
<dbReference type="Gene3D" id="2.30.110.10">
    <property type="entry name" value="Electron Transport, Fmn-binding Protein, Chain A"/>
    <property type="match status" value="1"/>
</dbReference>
<dbReference type="NCBIfam" id="TIGR03666">
    <property type="entry name" value="Rv2061_F420"/>
    <property type="match status" value="1"/>
</dbReference>
<keyword evidence="4" id="KW-1185">Reference proteome</keyword>
<comment type="caution">
    <text evidence="3">The sequence shown here is derived from an EMBL/GenBank/DDBJ whole genome shotgun (WGS) entry which is preliminary data.</text>
</comment>
<name>A0A917Q8V6_9NOCA</name>
<dbReference type="InterPro" id="IPR052019">
    <property type="entry name" value="F420H2_bilvrd_red/Heme_oxyg"/>
</dbReference>
<dbReference type="Proteomes" id="UP000612956">
    <property type="component" value="Unassembled WGS sequence"/>
</dbReference>
<accession>A0A917Q8V6</accession>
<dbReference type="GO" id="GO:0070967">
    <property type="term" value="F:coenzyme F420 binding"/>
    <property type="evidence" value="ECO:0007669"/>
    <property type="project" value="TreeGrafter"/>
</dbReference>
<dbReference type="InterPro" id="IPR012349">
    <property type="entry name" value="Split_barrel_FMN-bd"/>
</dbReference>
<dbReference type="PANTHER" id="PTHR35176">
    <property type="entry name" value="HEME OXYGENASE HI_0854-RELATED"/>
    <property type="match status" value="1"/>
</dbReference>
<dbReference type="InterPro" id="IPR011576">
    <property type="entry name" value="Pyridox_Oxase_N"/>
</dbReference>
<dbReference type="GO" id="GO:0016627">
    <property type="term" value="F:oxidoreductase activity, acting on the CH-CH group of donors"/>
    <property type="evidence" value="ECO:0007669"/>
    <property type="project" value="TreeGrafter"/>
</dbReference>
<gene>
    <name evidence="3" type="ORF">GCM10011591_05760</name>
</gene>
<dbReference type="EMBL" id="BMMW01000001">
    <property type="protein sequence ID" value="GGK36908.1"/>
    <property type="molecule type" value="Genomic_DNA"/>
</dbReference>
<keyword evidence="1" id="KW-0560">Oxidoreductase</keyword>